<evidence type="ECO:0000256" key="5">
    <source>
        <dbReference type="ARBA" id="ARBA00022496"/>
    </source>
</evidence>
<dbReference type="SUPFAM" id="SSF56935">
    <property type="entry name" value="Porins"/>
    <property type="match status" value="1"/>
</dbReference>
<dbReference type="InterPro" id="IPR010949">
    <property type="entry name" value="TonB_Hb/transfer/lactofer_rcpt"/>
</dbReference>
<keyword evidence="6 12" id="KW-0812">Transmembrane</keyword>
<dbReference type="PANTHER" id="PTHR30069">
    <property type="entry name" value="TONB-DEPENDENT OUTER MEMBRANE RECEPTOR"/>
    <property type="match status" value="1"/>
</dbReference>
<keyword evidence="15" id="KW-0675">Receptor</keyword>
<dbReference type="InterPro" id="IPR039426">
    <property type="entry name" value="TonB-dep_rcpt-like"/>
</dbReference>
<dbReference type="Gene3D" id="2.170.130.10">
    <property type="entry name" value="TonB-dependent receptor, plug domain"/>
    <property type="match status" value="1"/>
</dbReference>
<evidence type="ECO:0000256" key="6">
    <source>
        <dbReference type="ARBA" id="ARBA00022692"/>
    </source>
</evidence>
<dbReference type="InterPro" id="IPR011276">
    <property type="entry name" value="TonB_haem/Hb_rcpt"/>
</dbReference>
<name>A0ABP7L9K0_9GAMM</name>
<comment type="subcellular location">
    <subcellularLocation>
        <location evidence="1 12">Cell outer membrane</location>
        <topology evidence="1 12">Multi-pass membrane protein</topology>
    </subcellularLocation>
</comment>
<evidence type="ECO:0000256" key="10">
    <source>
        <dbReference type="ARBA" id="ARBA00023136"/>
    </source>
</evidence>
<dbReference type="Pfam" id="PF07715">
    <property type="entry name" value="Plug"/>
    <property type="match status" value="1"/>
</dbReference>
<keyword evidence="9 13" id="KW-0798">TonB box</keyword>
<evidence type="ECO:0000256" key="1">
    <source>
        <dbReference type="ARBA" id="ARBA00004571"/>
    </source>
</evidence>
<evidence type="ECO:0000256" key="4">
    <source>
        <dbReference type="ARBA" id="ARBA00022452"/>
    </source>
</evidence>
<dbReference type="InterPro" id="IPR036942">
    <property type="entry name" value="Beta-barrel_TonB_sf"/>
</dbReference>
<comment type="caution">
    <text evidence="15">The sequence shown here is derived from an EMBL/GenBank/DDBJ whole genome shotgun (WGS) entry which is preliminary data.</text>
</comment>
<dbReference type="InterPro" id="IPR012910">
    <property type="entry name" value="Plug_dom"/>
</dbReference>
<evidence type="ECO:0000313" key="16">
    <source>
        <dbReference type="Proteomes" id="UP001499994"/>
    </source>
</evidence>
<evidence type="ECO:0000256" key="7">
    <source>
        <dbReference type="ARBA" id="ARBA00022729"/>
    </source>
</evidence>
<dbReference type="PROSITE" id="PS52016">
    <property type="entry name" value="TONB_DEPENDENT_REC_3"/>
    <property type="match status" value="1"/>
</dbReference>
<keyword evidence="10 12" id="KW-0472">Membrane</keyword>
<dbReference type="Pfam" id="PF00593">
    <property type="entry name" value="TonB_dep_Rec_b-barrel"/>
    <property type="match status" value="1"/>
</dbReference>
<keyword evidence="4 12" id="KW-1134">Transmembrane beta strand</keyword>
<organism evidence="15 16">
    <name type="scientific">Gibbsiella dentisursi</name>
    <dbReference type="NCBI Taxonomy" id="796890"/>
    <lineage>
        <taxon>Bacteria</taxon>
        <taxon>Pseudomonadati</taxon>
        <taxon>Pseudomonadota</taxon>
        <taxon>Gammaproteobacteria</taxon>
        <taxon>Enterobacterales</taxon>
        <taxon>Yersiniaceae</taxon>
        <taxon>Gibbsiella</taxon>
    </lineage>
</organism>
<evidence type="ECO:0000256" key="11">
    <source>
        <dbReference type="ARBA" id="ARBA00023237"/>
    </source>
</evidence>
<evidence type="ECO:0000256" key="12">
    <source>
        <dbReference type="PROSITE-ProRule" id="PRU01360"/>
    </source>
</evidence>
<dbReference type="Gene3D" id="3.55.50.30">
    <property type="match status" value="1"/>
</dbReference>
<dbReference type="Proteomes" id="UP001499994">
    <property type="component" value="Unassembled WGS sequence"/>
</dbReference>
<keyword evidence="5" id="KW-0406">Ion transport</keyword>
<dbReference type="PANTHER" id="PTHR30069:SF41">
    <property type="entry name" value="HEME_HEMOPEXIN UTILIZATION PROTEIN C"/>
    <property type="match status" value="1"/>
</dbReference>
<accession>A0ABP7L9K0</accession>
<comment type="similarity">
    <text evidence="2 12 13">Belongs to the TonB-dependent receptor family.</text>
</comment>
<dbReference type="Gene3D" id="2.40.170.20">
    <property type="entry name" value="TonB-dependent receptor, beta-barrel domain"/>
    <property type="match status" value="1"/>
</dbReference>
<evidence type="ECO:0000313" key="15">
    <source>
        <dbReference type="EMBL" id="GAA3895576.1"/>
    </source>
</evidence>
<dbReference type="NCBIfam" id="TIGR01785">
    <property type="entry name" value="TonB-hemin"/>
    <property type="match status" value="1"/>
</dbReference>
<dbReference type="InterPro" id="IPR000531">
    <property type="entry name" value="Beta-barrel_TonB"/>
</dbReference>
<evidence type="ECO:0000259" key="14">
    <source>
        <dbReference type="SMART" id="SM00965"/>
    </source>
</evidence>
<protein>
    <submittedName>
        <fullName evidence="15">TonB-dependent hemoglobin/transferrin/lactoferrin family receptor</fullName>
    </submittedName>
</protein>
<evidence type="ECO:0000256" key="9">
    <source>
        <dbReference type="ARBA" id="ARBA00023077"/>
    </source>
</evidence>
<feature type="domain" description="Secretin/TonB short N-terminal" evidence="14">
    <location>
        <begin position="79"/>
        <end position="131"/>
    </location>
</feature>
<keyword evidence="11 12" id="KW-0998">Cell outer membrane</keyword>
<evidence type="ECO:0000256" key="3">
    <source>
        <dbReference type="ARBA" id="ARBA00022448"/>
    </source>
</evidence>
<sequence length="901" mass="99058">MGLFTKSAHKMQTSQQITLTISRLALAIGIAFSTLVPFSYARAEQPTAATTHGEQQAEFTIPAQPLNSALLRFAEQAGLQILLPTSGLLDGMQATPLQGRYPVNQALRRLIGNNPVDYQISATGQITLSKRANKGAAEQTIIIKAARIEHEGDWIYDQPRAISVISREQMDNRPARHAADMLEQSAGVYSSVSQQDPALSVNIRGIQDYGRVNMNIDGMRQNFQKSGHGQRNGQMYIDSELLSGVTIEKGATSGMGGAGAFGGIATFNTVSASDFIFPPTKEIGGRLHASTGDNGTQFIGSGILALGSETGDILVGASERHLGDYWPGNKGDIGDIRTSQYTPEATQAAQDSLKNAKVLDSNYTMRSRLAKIGWNLPANQRLELSYLQTQTSTPNPSIITSVGYPNLGWTQSGFSEVMSRSSGLDYSLKPDDQDWLDFKAKLYYVDTKDDSDTYASSTTANDAYSTNTRLRTYGLQAQNTSRFYPTAGHELTANYGLDLFYDKATSDSTLDSMNGVTPNGNRSVASLFANLEYDYNDWLTLQGGMRYDRYHLRGSTGFTSFDFPWTVDNPCTERSAARCSVAKTHTYDIDDEHGKFSPTAAIAIKPGVDWLELYGSYGMSYRPPAITETLTTGSAHSSSVQYPNPFLQAERSRTWETGFNIKADNLITDTDRLVAKVAYFDTKVSNYINMELARVTPGLFSPSTGNAAYVNNLSKTRFRGLEYQLNYDAGVFYADLTYTHMIGKNDFCSKQAWMGGVISYAGSSRNYYAVPLDDWNNFVQCNTGAVFGSAAYLPSDRASLTLGGRAFERKLDFGVTIRYNKGYQDHSVINDTGTTGQFYVADWPKYTLFDLYASYQLTHNLRINGSIENITNRAYIVSYGDALSYTLGRGRTVQGGITYEF</sequence>
<gene>
    <name evidence="15" type="ORF">GCM10022405_21200</name>
</gene>
<keyword evidence="3 12" id="KW-0813">Transport</keyword>
<keyword evidence="7" id="KW-0732">Signal</keyword>
<keyword evidence="5" id="KW-0410">Iron transport</keyword>
<dbReference type="NCBIfam" id="TIGR01786">
    <property type="entry name" value="TonB-hemlactrns"/>
    <property type="match status" value="1"/>
</dbReference>
<keyword evidence="8" id="KW-0408">Iron</keyword>
<evidence type="ECO:0000256" key="13">
    <source>
        <dbReference type="RuleBase" id="RU003357"/>
    </source>
</evidence>
<evidence type="ECO:0000256" key="2">
    <source>
        <dbReference type="ARBA" id="ARBA00009810"/>
    </source>
</evidence>
<proteinExistence type="inferred from homology"/>
<dbReference type="SMART" id="SM00965">
    <property type="entry name" value="STN"/>
    <property type="match status" value="1"/>
</dbReference>
<dbReference type="InterPro" id="IPR011662">
    <property type="entry name" value="Secretin/TonB_short_N"/>
</dbReference>
<keyword evidence="16" id="KW-1185">Reference proteome</keyword>
<evidence type="ECO:0000256" key="8">
    <source>
        <dbReference type="ARBA" id="ARBA00023004"/>
    </source>
</evidence>
<dbReference type="EMBL" id="BAABDG010000002">
    <property type="protein sequence ID" value="GAA3895576.1"/>
    <property type="molecule type" value="Genomic_DNA"/>
</dbReference>
<reference evidence="16" key="1">
    <citation type="journal article" date="2019" name="Int. J. Syst. Evol. Microbiol.">
        <title>The Global Catalogue of Microorganisms (GCM) 10K type strain sequencing project: providing services to taxonomists for standard genome sequencing and annotation.</title>
        <authorList>
            <consortium name="The Broad Institute Genomics Platform"/>
            <consortium name="The Broad Institute Genome Sequencing Center for Infectious Disease"/>
            <person name="Wu L."/>
            <person name="Ma J."/>
        </authorList>
    </citation>
    <scope>NUCLEOTIDE SEQUENCE [LARGE SCALE GENOMIC DNA]</scope>
    <source>
        <strain evidence="16">JCM 17201</strain>
    </source>
</reference>
<dbReference type="InterPro" id="IPR037066">
    <property type="entry name" value="Plug_dom_sf"/>
</dbReference>